<evidence type="ECO:0000313" key="2">
    <source>
        <dbReference type="Proteomes" id="UP000026902"/>
    </source>
</evidence>
<protein>
    <submittedName>
        <fullName evidence="1">Uncharacterized protein</fullName>
    </submittedName>
</protein>
<reference evidence="2" key="1">
    <citation type="submission" date="2014-09" db="EMBL/GenBank/DDBJ databases">
        <authorList>
            <person name="Sauder A.B."/>
            <person name="McKenzie Q.R."/>
            <person name="Temple L.M."/>
            <person name="Alexis B.K."/>
            <person name="Al-Atrache Z."/>
            <person name="Lewis L.O."/>
            <person name="Loesser-Casey K.E."/>
            <person name="Mitchell K.J."/>
        </authorList>
    </citation>
    <scope>NUCLEOTIDE SEQUENCE [LARGE SCALE GENOMIC DNA]</scope>
</reference>
<accession>A0A024B0C7</accession>
<dbReference type="GeneID" id="19526482"/>
<dbReference type="Proteomes" id="UP000026902">
    <property type="component" value="Segment"/>
</dbReference>
<evidence type="ECO:0000313" key="1">
    <source>
        <dbReference type="EMBL" id="AHZ09616.1"/>
    </source>
</evidence>
<dbReference type="RefSeq" id="YP_009037082.1">
    <property type="nucleotide sequence ID" value="NC_024216.1"/>
</dbReference>
<sequence length="117" mass="13400">MQQKQTRADVISEALDCYRVRTVVEEDTAPLSYNVVKERIDKIVKDGKPIILEIKDAYSVQTSMVILEESYDRWAKGYSTCYYDGEEVKVPYTIHYSDILCKRVGVKTIVKGMNPIG</sequence>
<name>A0A024B0C7_9CAUD</name>
<dbReference type="KEGG" id="vg:19526482"/>
<organism evidence="1 2">
    <name type="scientific">Bacillus phage CAM003</name>
    <dbReference type="NCBI Taxonomy" id="1486657"/>
    <lineage>
        <taxon>Viruses</taxon>
        <taxon>Duplodnaviria</taxon>
        <taxon>Heunggongvirae</taxon>
        <taxon>Uroviricota</taxon>
        <taxon>Caudoviricetes</taxon>
        <taxon>Herelleviridae</taxon>
        <taxon>Bastillevirinae</taxon>
        <taxon>Bastillevirus</taxon>
        <taxon>Bastillevirus CAM003</taxon>
    </lineage>
</organism>
<dbReference type="EMBL" id="KJ489397">
    <property type="protein sequence ID" value="AHZ09616.1"/>
    <property type="molecule type" value="Genomic_DNA"/>
</dbReference>
<proteinExistence type="predicted"/>
<keyword evidence="2" id="KW-1185">Reference proteome</keyword>